<protein>
    <recommendedName>
        <fullName evidence="4">Tail specific protease domain-containing protein</fullName>
    </recommendedName>
</protein>
<dbReference type="InterPro" id="IPR029045">
    <property type="entry name" value="ClpP/crotonase-like_dom_sf"/>
</dbReference>
<evidence type="ECO:0000313" key="2">
    <source>
        <dbReference type="EMBL" id="KAJ8468961.1"/>
    </source>
</evidence>
<dbReference type="PANTHER" id="PTHR37049">
    <property type="entry name" value="PEPTIDASE S41 FAMILY PROTEIN"/>
    <property type="match status" value="1"/>
</dbReference>
<keyword evidence="3" id="KW-1185">Reference proteome</keyword>
<accession>A0AAD7X8F1</accession>
<sequence>MVAVVLQESGRSGQSKHPSAEGSHQSPDPMLSFSLSGPHHPRNLPNGVPVHRGRRLHGALLEAVLLVLQLDMPDMPSFLCRLAVAVAIGVAHTAYAAPAASAAAAADPCAKIAGTLFAPPADALACMKSFPFNETLKQNVLTVISRVFDFYTFEDYYLDSPPPFQDSTTNIRAQLARINQTHYETDFDFNKDMYDFTTQLNDGHTRWFPDCYTQFQNLLPAPVVTLEENGVQNVFVAPDSVELISLLGSNFTSFFDEIHFDWKRLAGAKVLEIEGMDAYAYAQHIAETQSGNYLDLGVRINSAFSSYRISGTDFSQRFGDISGPQFPTQNTLTMKLIPMNSTRAETVAVPFLASYLGLPFTNREDFWAINCAANDETNGVDFKSSAQLAKLSDKRSQKLARASIVDVSAKNAVGLPSQFEPTLPPVNGSEGVIKSFILPDKKTGVMFVGSFEPDDFFQFQTDVQTTITAFQEAGVSQLLIDLTNNGGGFVCLGQFLHVFLTGSKSLGNFPNPGFQSTNRANPLAQKILASDIELGVTEEISFYTADNWAFLSNNTEMPPTANYMAPPTSRQINGQTYVESQRFLDVCPFNVDIPEDPPFEPSKIAIVGNGNCASTCAMFSTLMNERHNTTIAVFGGKPGLPTQFKGMAGNQVLEWFDIDSEIKTANLKDDPLAPPDLLVSGDFRHNWRIAYSFFDEKVPIAYVSELPHFRFAYTVDTYNNPQNLWEFAAKQLLG</sequence>
<comment type="caution">
    <text evidence="2">The sequence shown here is derived from an EMBL/GenBank/DDBJ whole genome shotgun (WGS) entry which is preliminary data.</text>
</comment>
<dbReference type="PANTHER" id="PTHR37049:SF4">
    <property type="entry name" value="RHODANESE DOMAIN-CONTAINING PROTEIN"/>
    <property type="match status" value="1"/>
</dbReference>
<evidence type="ECO:0008006" key="4">
    <source>
        <dbReference type="Google" id="ProtNLM"/>
    </source>
</evidence>
<dbReference type="AlphaFoldDB" id="A0AAD7X8F1"/>
<feature type="compositionally biased region" description="Polar residues" evidence="1">
    <location>
        <begin position="9"/>
        <end position="26"/>
    </location>
</feature>
<name>A0AAD7X8F1_9APHY</name>
<dbReference type="Gene3D" id="3.90.226.10">
    <property type="entry name" value="2-enoyl-CoA Hydratase, Chain A, domain 1"/>
    <property type="match status" value="1"/>
</dbReference>
<dbReference type="Proteomes" id="UP001215151">
    <property type="component" value="Unassembled WGS sequence"/>
</dbReference>
<evidence type="ECO:0000313" key="3">
    <source>
        <dbReference type="Proteomes" id="UP001215151"/>
    </source>
</evidence>
<reference evidence="2" key="1">
    <citation type="submission" date="2022-11" db="EMBL/GenBank/DDBJ databases">
        <title>Genome Sequence of Cubamyces cubensis.</title>
        <authorList>
            <person name="Buettner E."/>
        </authorList>
    </citation>
    <scope>NUCLEOTIDE SEQUENCE</scope>
    <source>
        <strain evidence="2">MPL-01</strain>
    </source>
</reference>
<dbReference type="EMBL" id="JAPEVG010000312">
    <property type="protein sequence ID" value="KAJ8468961.1"/>
    <property type="molecule type" value="Genomic_DNA"/>
</dbReference>
<feature type="region of interest" description="Disordered" evidence="1">
    <location>
        <begin position="7"/>
        <end position="49"/>
    </location>
</feature>
<organism evidence="2 3">
    <name type="scientific">Trametes cubensis</name>
    <dbReference type="NCBI Taxonomy" id="1111947"/>
    <lineage>
        <taxon>Eukaryota</taxon>
        <taxon>Fungi</taxon>
        <taxon>Dikarya</taxon>
        <taxon>Basidiomycota</taxon>
        <taxon>Agaricomycotina</taxon>
        <taxon>Agaricomycetes</taxon>
        <taxon>Polyporales</taxon>
        <taxon>Polyporaceae</taxon>
        <taxon>Trametes</taxon>
    </lineage>
</organism>
<evidence type="ECO:0000256" key="1">
    <source>
        <dbReference type="SAM" id="MobiDB-lite"/>
    </source>
</evidence>
<dbReference type="SUPFAM" id="SSF52096">
    <property type="entry name" value="ClpP/crotonase"/>
    <property type="match status" value="1"/>
</dbReference>
<dbReference type="InterPro" id="IPR052766">
    <property type="entry name" value="S41A_metabolite_peptidase"/>
</dbReference>
<proteinExistence type="predicted"/>
<gene>
    <name evidence="2" type="ORF">ONZ51_g9309</name>
</gene>